<organism evidence="2 3">
    <name type="scientific">Denitromonas iodatirespirans</name>
    <dbReference type="NCBI Taxonomy" id="2795389"/>
    <lineage>
        <taxon>Bacteria</taxon>
        <taxon>Pseudomonadati</taxon>
        <taxon>Pseudomonadota</taxon>
        <taxon>Betaproteobacteria</taxon>
        <taxon>Rhodocyclales</taxon>
        <taxon>Zoogloeaceae</taxon>
        <taxon>Denitromonas</taxon>
    </lineage>
</organism>
<dbReference type="CDD" id="cd02440">
    <property type="entry name" value="AdoMet_MTases"/>
    <property type="match status" value="1"/>
</dbReference>
<feature type="domain" description="Methyltransferase type 11" evidence="1">
    <location>
        <begin position="37"/>
        <end position="123"/>
    </location>
</feature>
<dbReference type="Proteomes" id="UP000694660">
    <property type="component" value="Unassembled WGS sequence"/>
</dbReference>
<keyword evidence="3" id="KW-1185">Reference proteome</keyword>
<sequence>MTLFRDWIQSVFNFNDHERGKFIARVAAATPTGARVLDAGAGPCRHRPLFAHCEYRAQDFAKYEGSDHSYGELDYVCDITSIPEADNTFDLILCSEVFEHIPRPDEAVRELARLLKPGGTLVLTAPQGSGIHMAPYHFYGGFSPYWYRHFLQLNGLVPTEITANGGFFKLYGQESQRFLGLATPRSTPSRLAFLPLKVVLAVWFRGVMPLVCHLLDPMDAKREFTVGYFVRATKPATLANVKA</sequence>
<accession>A0A944DPJ4</accession>
<dbReference type="InterPro" id="IPR013216">
    <property type="entry name" value="Methyltransf_11"/>
</dbReference>
<reference evidence="3" key="1">
    <citation type="journal article" date="2022" name="ISME J.">
        <title>Genetic and phylogenetic analysis of dissimilatory iodate-reducing bacteria identifies potential niches across the world's oceans.</title>
        <authorList>
            <person name="Reyes-Umana V."/>
            <person name="Henning Z."/>
            <person name="Lee K."/>
            <person name="Barnum T.P."/>
            <person name="Coates J.D."/>
        </authorList>
    </citation>
    <scope>NUCLEOTIDE SEQUENCE [LARGE SCALE GENOMIC DNA]</scope>
    <source>
        <strain evidence="3">IR12</strain>
    </source>
</reference>
<dbReference type="SUPFAM" id="SSF53335">
    <property type="entry name" value="S-adenosyl-L-methionine-dependent methyltransferases"/>
    <property type="match status" value="1"/>
</dbReference>
<dbReference type="Gene3D" id="3.40.50.150">
    <property type="entry name" value="Vaccinia Virus protein VP39"/>
    <property type="match status" value="1"/>
</dbReference>
<evidence type="ECO:0000259" key="1">
    <source>
        <dbReference type="Pfam" id="PF08241"/>
    </source>
</evidence>
<dbReference type="GO" id="GO:0032259">
    <property type="term" value="P:methylation"/>
    <property type="evidence" value="ECO:0007669"/>
    <property type="project" value="UniProtKB-KW"/>
</dbReference>
<keyword evidence="2" id="KW-0489">Methyltransferase</keyword>
<evidence type="ECO:0000313" key="2">
    <source>
        <dbReference type="EMBL" id="MBT0962314.1"/>
    </source>
</evidence>
<dbReference type="RefSeq" id="WP_214362259.1">
    <property type="nucleotide sequence ID" value="NZ_JAEKFT010000015.1"/>
</dbReference>
<comment type="caution">
    <text evidence="2">The sequence shown here is derived from an EMBL/GenBank/DDBJ whole genome shotgun (WGS) entry which is preliminary data.</text>
</comment>
<protein>
    <submittedName>
        <fullName evidence="2">Class I SAM-dependent methyltransferase</fullName>
    </submittedName>
</protein>
<dbReference type="AlphaFoldDB" id="A0A944DPJ4"/>
<gene>
    <name evidence="2" type="ORF">I8J34_14130</name>
</gene>
<evidence type="ECO:0000313" key="3">
    <source>
        <dbReference type="Proteomes" id="UP000694660"/>
    </source>
</evidence>
<proteinExistence type="predicted"/>
<dbReference type="EMBL" id="JAEKFT010000015">
    <property type="protein sequence ID" value="MBT0962314.1"/>
    <property type="molecule type" value="Genomic_DNA"/>
</dbReference>
<keyword evidence="2" id="KW-0808">Transferase</keyword>
<dbReference type="InterPro" id="IPR029063">
    <property type="entry name" value="SAM-dependent_MTases_sf"/>
</dbReference>
<name>A0A944DPJ4_DENI1</name>
<dbReference type="Pfam" id="PF08241">
    <property type="entry name" value="Methyltransf_11"/>
    <property type="match status" value="1"/>
</dbReference>
<dbReference type="GO" id="GO:0008168">
    <property type="term" value="F:methyltransferase activity"/>
    <property type="evidence" value="ECO:0007669"/>
    <property type="project" value="UniProtKB-KW"/>
</dbReference>